<keyword evidence="10 18" id="KW-0808">Transferase</keyword>
<comment type="pathway">
    <text evidence="4">Lipid metabolism.</text>
</comment>
<comment type="caution">
    <text evidence="20">The sequence shown here is derived from an EMBL/GenBank/DDBJ whole genome shotgun (WGS) entry which is preliminary data.</text>
</comment>
<accession>A0AAE2YQP0</accession>
<evidence type="ECO:0000256" key="4">
    <source>
        <dbReference type="ARBA" id="ARBA00005189"/>
    </source>
</evidence>
<dbReference type="PANTHER" id="PTHR46382:SF1">
    <property type="entry name" value="PHOSPHATIDATE CYTIDYLYLTRANSFERASE"/>
    <property type="match status" value="1"/>
</dbReference>
<feature type="transmembrane region" description="Helical" evidence="19">
    <location>
        <begin position="107"/>
        <end position="126"/>
    </location>
</feature>
<dbReference type="PANTHER" id="PTHR46382">
    <property type="entry name" value="PHOSPHATIDATE CYTIDYLYLTRANSFERASE"/>
    <property type="match status" value="1"/>
</dbReference>
<dbReference type="EC" id="2.7.7.41" evidence="6 18"/>
<feature type="transmembrane region" description="Helical" evidence="19">
    <location>
        <begin position="173"/>
        <end position="193"/>
    </location>
</feature>
<evidence type="ECO:0000256" key="11">
    <source>
        <dbReference type="ARBA" id="ARBA00022692"/>
    </source>
</evidence>
<dbReference type="PROSITE" id="PS01315">
    <property type="entry name" value="CDS"/>
    <property type="match status" value="1"/>
</dbReference>
<evidence type="ECO:0000256" key="19">
    <source>
        <dbReference type="SAM" id="Phobius"/>
    </source>
</evidence>
<feature type="transmembrane region" description="Helical" evidence="19">
    <location>
        <begin position="75"/>
        <end position="95"/>
    </location>
</feature>
<keyword evidence="14" id="KW-0443">Lipid metabolism</keyword>
<proteinExistence type="inferred from homology"/>
<keyword evidence="9" id="KW-0444">Lipid biosynthesis</keyword>
<keyword evidence="15 19" id="KW-0472">Membrane</keyword>
<keyword evidence="8" id="KW-1003">Cell membrane</keyword>
<dbReference type="Proteomes" id="UP001197378">
    <property type="component" value="Unassembled WGS sequence"/>
</dbReference>
<evidence type="ECO:0000256" key="5">
    <source>
        <dbReference type="ARBA" id="ARBA00010185"/>
    </source>
</evidence>
<evidence type="ECO:0000256" key="2">
    <source>
        <dbReference type="ARBA" id="ARBA00004651"/>
    </source>
</evidence>
<dbReference type="EMBL" id="JAAXYO010000152">
    <property type="protein sequence ID" value="MBU2788506.1"/>
    <property type="molecule type" value="Genomic_DNA"/>
</dbReference>
<feature type="transmembrane region" description="Helical" evidence="19">
    <location>
        <begin position="199"/>
        <end position="219"/>
    </location>
</feature>
<feature type="transmembrane region" description="Helical" evidence="19">
    <location>
        <begin position="246"/>
        <end position="264"/>
    </location>
</feature>
<name>A0AAE2YQP0_9PROT</name>
<comment type="catalytic activity">
    <reaction evidence="1 18">
        <text>a 1,2-diacyl-sn-glycero-3-phosphate + CTP + H(+) = a CDP-1,2-diacyl-sn-glycerol + diphosphate</text>
        <dbReference type="Rhea" id="RHEA:16229"/>
        <dbReference type="ChEBI" id="CHEBI:15378"/>
        <dbReference type="ChEBI" id="CHEBI:33019"/>
        <dbReference type="ChEBI" id="CHEBI:37563"/>
        <dbReference type="ChEBI" id="CHEBI:58332"/>
        <dbReference type="ChEBI" id="CHEBI:58608"/>
        <dbReference type="EC" id="2.7.7.41"/>
    </reaction>
</comment>
<organism evidence="20 21">
    <name type="scientific">Igneacidithiobacillus copahuensis</name>
    <dbReference type="NCBI Taxonomy" id="2724909"/>
    <lineage>
        <taxon>Bacteria</taxon>
        <taxon>Pseudomonadati</taxon>
        <taxon>Pseudomonadota</taxon>
        <taxon>Acidithiobacillia</taxon>
        <taxon>Acidithiobacillales</taxon>
        <taxon>Acidithiobacillaceae</taxon>
        <taxon>Igneacidithiobacillus</taxon>
    </lineage>
</organism>
<evidence type="ECO:0000256" key="7">
    <source>
        <dbReference type="ARBA" id="ARBA00019373"/>
    </source>
</evidence>
<keyword evidence="16" id="KW-0594">Phospholipid biosynthesis</keyword>
<dbReference type="InterPro" id="IPR000374">
    <property type="entry name" value="PC_trans"/>
</dbReference>
<evidence type="ECO:0000256" key="1">
    <source>
        <dbReference type="ARBA" id="ARBA00001698"/>
    </source>
</evidence>
<evidence type="ECO:0000256" key="8">
    <source>
        <dbReference type="ARBA" id="ARBA00022475"/>
    </source>
</evidence>
<evidence type="ECO:0000256" key="18">
    <source>
        <dbReference type="RuleBase" id="RU003938"/>
    </source>
</evidence>
<evidence type="ECO:0000256" key="9">
    <source>
        <dbReference type="ARBA" id="ARBA00022516"/>
    </source>
</evidence>
<comment type="pathway">
    <text evidence="3 18">Phospholipid metabolism; CDP-diacylglycerol biosynthesis; CDP-diacylglycerol from sn-glycerol 3-phosphate: step 3/3.</text>
</comment>
<protein>
    <recommendedName>
        <fullName evidence="7 18">Phosphatidate cytidylyltransferase</fullName>
        <ecNumber evidence="6 18">2.7.7.41</ecNumber>
    </recommendedName>
</protein>
<feature type="transmembrane region" description="Helical" evidence="19">
    <location>
        <begin position="51"/>
        <end position="69"/>
    </location>
</feature>
<reference evidence="20" key="1">
    <citation type="journal article" date="2021" name="ISME J.">
        <title>Genomic evolution of the class Acidithiobacillia: deep-branching Proteobacteria living in extreme acidic conditions.</title>
        <authorList>
            <person name="Moya-Beltran A."/>
            <person name="Beard S."/>
            <person name="Rojas-Villalobos C."/>
            <person name="Issotta F."/>
            <person name="Gallardo Y."/>
            <person name="Ulloa R."/>
            <person name="Giaveno A."/>
            <person name="Degli Esposti M."/>
            <person name="Johnson D.B."/>
            <person name="Quatrini R."/>
        </authorList>
    </citation>
    <scope>NUCLEOTIDE SEQUENCE</scope>
    <source>
        <strain evidence="20">VAN18-1</strain>
    </source>
</reference>
<evidence type="ECO:0000256" key="6">
    <source>
        <dbReference type="ARBA" id="ARBA00012487"/>
    </source>
</evidence>
<evidence type="ECO:0000256" key="12">
    <source>
        <dbReference type="ARBA" id="ARBA00022695"/>
    </source>
</evidence>
<evidence type="ECO:0000313" key="21">
    <source>
        <dbReference type="Proteomes" id="UP001197378"/>
    </source>
</evidence>
<feature type="transmembrane region" description="Helical" evidence="19">
    <location>
        <begin position="132"/>
        <end position="152"/>
    </location>
</feature>
<keyword evidence="21" id="KW-1185">Reference proteome</keyword>
<evidence type="ECO:0000256" key="15">
    <source>
        <dbReference type="ARBA" id="ARBA00023136"/>
    </source>
</evidence>
<dbReference type="GO" id="GO:0004605">
    <property type="term" value="F:phosphatidate cytidylyltransferase activity"/>
    <property type="evidence" value="ECO:0007669"/>
    <property type="project" value="UniProtKB-EC"/>
</dbReference>
<evidence type="ECO:0000256" key="16">
    <source>
        <dbReference type="ARBA" id="ARBA00023209"/>
    </source>
</evidence>
<dbReference type="AlphaFoldDB" id="A0AAE2YQP0"/>
<keyword evidence="11 18" id="KW-0812">Transmembrane</keyword>
<evidence type="ECO:0000256" key="13">
    <source>
        <dbReference type="ARBA" id="ARBA00022989"/>
    </source>
</evidence>
<comment type="similarity">
    <text evidence="5 18">Belongs to the CDS family.</text>
</comment>
<gene>
    <name evidence="20" type="ORF">HFQ13_09905</name>
</gene>
<evidence type="ECO:0000313" key="20">
    <source>
        <dbReference type="EMBL" id="MBU2788506.1"/>
    </source>
</evidence>
<sequence length="266" mass="29162">MRQRLITAFVLLTFFVPLLLYGNRWLFLSILSLFLGLAAREWAQLTALRWPGFWAACAALFLLAAGVFWPMHGNWPAVVALLGVAFWFLAAALLARVVRREIFASRWLRWAALPVLLPAFWLAVYLQARHPILLLWGLAIVVMTDVLAMLAGKRFGKTRLVPRLSPGKTWAGLWGGLLGAALVGTLGAGWLWSWRPLDLVSGAGLGLVVAIFAVLGDLFESLLKRAAGKKDSGQLLPGHGGILDRIDAMTAGLPVFVSILIYWGKV</sequence>
<dbReference type="GO" id="GO:0016024">
    <property type="term" value="P:CDP-diacylglycerol biosynthetic process"/>
    <property type="evidence" value="ECO:0007669"/>
    <property type="project" value="TreeGrafter"/>
</dbReference>
<keyword evidence="12 18" id="KW-0548">Nucleotidyltransferase</keyword>
<comment type="subcellular location">
    <subcellularLocation>
        <location evidence="2">Cell membrane</location>
        <topology evidence="2">Multi-pass membrane protein</topology>
    </subcellularLocation>
</comment>
<evidence type="ECO:0000256" key="17">
    <source>
        <dbReference type="ARBA" id="ARBA00023264"/>
    </source>
</evidence>
<dbReference type="RefSeq" id="WP_215871081.1">
    <property type="nucleotide sequence ID" value="NZ_JAAXYO010000152.1"/>
</dbReference>
<evidence type="ECO:0000256" key="3">
    <source>
        <dbReference type="ARBA" id="ARBA00005119"/>
    </source>
</evidence>
<evidence type="ECO:0000256" key="14">
    <source>
        <dbReference type="ARBA" id="ARBA00023098"/>
    </source>
</evidence>
<keyword evidence="17" id="KW-1208">Phospholipid metabolism</keyword>
<dbReference type="GO" id="GO:0005886">
    <property type="term" value="C:plasma membrane"/>
    <property type="evidence" value="ECO:0007669"/>
    <property type="project" value="UniProtKB-SubCell"/>
</dbReference>
<keyword evidence="13 19" id="KW-1133">Transmembrane helix</keyword>
<feature type="transmembrane region" description="Helical" evidence="19">
    <location>
        <begin position="6"/>
        <end position="39"/>
    </location>
</feature>
<evidence type="ECO:0000256" key="10">
    <source>
        <dbReference type="ARBA" id="ARBA00022679"/>
    </source>
</evidence>
<dbReference type="Pfam" id="PF01148">
    <property type="entry name" value="CTP_transf_1"/>
    <property type="match status" value="1"/>
</dbReference>